<reference evidence="2 3" key="1">
    <citation type="submission" date="2020-09" db="EMBL/GenBank/DDBJ databases">
        <title>De no assembly of potato wild relative species, Solanum commersonii.</title>
        <authorList>
            <person name="Cho K."/>
        </authorList>
    </citation>
    <scope>NUCLEOTIDE SEQUENCE [LARGE SCALE GENOMIC DNA]</scope>
    <source>
        <strain evidence="2">LZ3.2</strain>
        <tissue evidence="2">Leaf</tissue>
    </source>
</reference>
<organism evidence="2 3">
    <name type="scientific">Solanum commersonii</name>
    <name type="common">Commerson's wild potato</name>
    <name type="synonym">Commerson's nightshade</name>
    <dbReference type="NCBI Taxonomy" id="4109"/>
    <lineage>
        <taxon>Eukaryota</taxon>
        <taxon>Viridiplantae</taxon>
        <taxon>Streptophyta</taxon>
        <taxon>Embryophyta</taxon>
        <taxon>Tracheophyta</taxon>
        <taxon>Spermatophyta</taxon>
        <taxon>Magnoliopsida</taxon>
        <taxon>eudicotyledons</taxon>
        <taxon>Gunneridae</taxon>
        <taxon>Pentapetalae</taxon>
        <taxon>asterids</taxon>
        <taxon>lamiids</taxon>
        <taxon>Solanales</taxon>
        <taxon>Solanaceae</taxon>
        <taxon>Solanoideae</taxon>
        <taxon>Solaneae</taxon>
        <taxon>Solanum</taxon>
    </lineage>
</organism>
<dbReference type="Proteomes" id="UP000824120">
    <property type="component" value="Chromosome 8"/>
</dbReference>
<feature type="region of interest" description="Disordered" evidence="1">
    <location>
        <begin position="78"/>
        <end position="113"/>
    </location>
</feature>
<feature type="compositionally biased region" description="Basic and acidic residues" evidence="1">
    <location>
        <begin position="78"/>
        <end position="89"/>
    </location>
</feature>
<accession>A0A9J5XUK0</accession>
<feature type="non-terminal residue" evidence="2">
    <location>
        <position position="189"/>
    </location>
</feature>
<gene>
    <name evidence="2" type="ORF">H5410_042517</name>
</gene>
<dbReference type="EMBL" id="JACXVP010000008">
    <property type="protein sequence ID" value="KAG5592003.1"/>
    <property type="molecule type" value="Genomic_DNA"/>
</dbReference>
<keyword evidence="3" id="KW-1185">Reference proteome</keyword>
<dbReference type="AlphaFoldDB" id="A0A9J5XUK0"/>
<evidence type="ECO:0000313" key="2">
    <source>
        <dbReference type="EMBL" id="KAG5592003.1"/>
    </source>
</evidence>
<evidence type="ECO:0000313" key="3">
    <source>
        <dbReference type="Proteomes" id="UP000824120"/>
    </source>
</evidence>
<sequence length="189" mass="21358">ISSNIERQVPKSNACNEKIEQPQVKPLYPPKKDQIAEPVPYTLLQTYADRLRYNQAKSDVPISLTIAFTVNIKQKDLNTRGKQQEDHWQTQRKKNTNQQQSTKESHQADQQHTSTSIIISIPTHNPYTNLDVRETHTKCAGTIQGKGNTNLCGTQVHHKNESAATGTTRKANECGKEIWKEDYCNSTTG</sequence>
<protein>
    <submittedName>
        <fullName evidence="2">Uncharacterized protein</fullName>
    </submittedName>
</protein>
<comment type="caution">
    <text evidence="2">The sequence shown here is derived from an EMBL/GenBank/DDBJ whole genome shotgun (WGS) entry which is preliminary data.</text>
</comment>
<evidence type="ECO:0000256" key="1">
    <source>
        <dbReference type="SAM" id="MobiDB-lite"/>
    </source>
</evidence>
<name>A0A9J5XUK0_SOLCO</name>
<proteinExistence type="predicted"/>